<protein>
    <submittedName>
        <fullName evidence="1">Uncharacterized protein</fullName>
    </submittedName>
</protein>
<dbReference type="EMBL" id="JANPWB010000005">
    <property type="protein sequence ID" value="KAJ1188383.1"/>
    <property type="molecule type" value="Genomic_DNA"/>
</dbReference>
<gene>
    <name evidence="1" type="ORF">NDU88_005144</name>
</gene>
<accession>A0AAV7UHR1</accession>
<evidence type="ECO:0000313" key="2">
    <source>
        <dbReference type="Proteomes" id="UP001066276"/>
    </source>
</evidence>
<dbReference type="AlphaFoldDB" id="A0AAV7UHR1"/>
<dbReference type="Proteomes" id="UP001066276">
    <property type="component" value="Chromosome 3_1"/>
</dbReference>
<sequence>MCVTRHYLTTTLVVSREFGGPHARRDLEGTGDTAEQCQCPEESEAAINNTLSKLDVLHQRMITYGMHLGSVKTQVEDKEEKINAVKEISG</sequence>
<evidence type="ECO:0000313" key="1">
    <source>
        <dbReference type="EMBL" id="KAJ1188383.1"/>
    </source>
</evidence>
<name>A0AAV7UHR1_PLEWA</name>
<keyword evidence="2" id="KW-1185">Reference proteome</keyword>
<comment type="caution">
    <text evidence="1">The sequence shown here is derived from an EMBL/GenBank/DDBJ whole genome shotgun (WGS) entry which is preliminary data.</text>
</comment>
<organism evidence="1 2">
    <name type="scientific">Pleurodeles waltl</name>
    <name type="common">Iberian ribbed newt</name>
    <dbReference type="NCBI Taxonomy" id="8319"/>
    <lineage>
        <taxon>Eukaryota</taxon>
        <taxon>Metazoa</taxon>
        <taxon>Chordata</taxon>
        <taxon>Craniata</taxon>
        <taxon>Vertebrata</taxon>
        <taxon>Euteleostomi</taxon>
        <taxon>Amphibia</taxon>
        <taxon>Batrachia</taxon>
        <taxon>Caudata</taxon>
        <taxon>Salamandroidea</taxon>
        <taxon>Salamandridae</taxon>
        <taxon>Pleurodelinae</taxon>
        <taxon>Pleurodeles</taxon>
    </lineage>
</organism>
<proteinExistence type="predicted"/>
<reference evidence="1" key="1">
    <citation type="journal article" date="2022" name="bioRxiv">
        <title>Sequencing and chromosome-scale assembly of the giantPleurodeles waltlgenome.</title>
        <authorList>
            <person name="Brown T."/>
            <person name="Elewa A."/>
            <person name="Iarovenko S."/>
            <person name="Subramanian E."/>
            <person name="Araus A.J."/>
            <person name="Petzold A."/>
            <person name="Susuki M."/>
            <person name="Suzuki K.-i.T."/>
            <person name="Hayashi T."/>
            <person name="Toyoda A."/>
            <person name="Oliveira C."/>
            <person name="Osipova E."/>
            <person name="Leigh N.D."/>
            <person name="Simon A."/>
            <person name="Yun M.H."/>
        </authorList>
    </citation>
    <scope>NUCLEOTIDE SEQUENCE</scope>
    <source>
        <strain evidence="1">20211129_DDA</strain>
        <tissue evidence="1">Liver</tissue>
    </source>
</reference>